<name>A0A124SFK0_CYNCS</name>
<keyword evidence="3" id="KW-1185">Reference proteome</keyword>
<feature type="non-terminal residue" evidence="2">
    <location>
        <position position="183"/>
    </location>
</feature>
<evidence type="ECO:0000313" key="2">
    <source>
        <dbReference type="EMBL" id="KVI03481.1"/>
    </source>
</evidence>
<comment type="caution">
    <text evidence="2">The sequence shown here is derived from an EMBL/GenBank/DDBJ whole genome shotgun (WGS) entry which is preliminary data.</text>
</comment>
<reference evidence="2 3" key="1">
    <citation type="journal article" date="2016" name="Sci. Rep.">
        <title>The genome sequence of the outbreeding globe artichoke constructed de novo incorporating a phase-aware low-pass sequencing strategy of F1 progeny.</title>
        <authorList>
            <person name="Scaglione D."/>
            <person name="Reyes-Chin-Wo S."/>
            <person name="Acquadro A."/>
            <person name="Froenicke L."/>
            <person name="Portis E."/>
            <person name="Beitel C."/>
            <person name="Tirone M."/>
            <person name="Mauro R."/>
            <person name="Lo Monaco A."/>
            <person name="Mauromicale G."/>
            <person name="Faccioli P."/>
            <person name="Cattivelli L."/>
            <person name="Rieseberg L."/>
            <person name="Michelmore R."/>
            <person name="Lanteri S."/>
        </authorList>
    </citation>
    <scope>NUCLEOTIDE SEQUENCE [LARGE SCALE GENOMIC DNA]</scope>
    <source>
        <strain evidence="2">2C</strain>
    </source>
</reference>
<evidence type="ECO:0000313" key="3">
    <source>
        <dbReference type="Proteomes" id="UP000243975"/>
    </source>
</evidence>
<feature type="compositionally biased region" description="Polar residues" evidence="1">
    <location>
        <begin position="1"/>
        <end position="11"/>
    </location>
</feature>
<dbReference type="AlphaFoldDB" id="A0A124SFK0"/>
<feature type="region of interest" description="Disordered" evidence="1">
    <location>
        <begin position="1"/>
        <end position="41"/>
    </location>
</feature>
<feature type="compositionally biased region" description="Polar residues" evidence="1">
    <location>
        <begin position="99"/>
        <end position="110"/>
    </location>
</feature>
<protein>
    <submittedName>
        <fullName evidence="2">Uncharacterized protein</fullName>
    </submittedName>
</protein>
<gene>
    <name evidence="2" type="ORF">Ccrd_018215</name>
</gene>
<dbReference type="EMBL" id="LEKV01002349">
    <property type="protein sequence ID" value="KVI03481.1"/>
    <property type="molecule type" value="Genomic_DNA"/>
</dbReference>
<feature type="region of interest" description="Disordered" evidence="1">
    <location>
        <begin position="84"/>
        <end position="121"/>
    </location>
</feature>
<feature type="compositionally biased region" description="Low complexity" evidence="1">
    <location>
        <begin position="12"/>
        <end position="27"/>
    </location>
</feature>
<sequence length="183" mass="19452">MYSSRGSNAYGQQQQQQPKPQSYSSQSAYGQNLGPDTASQMSIASRHSALLGGHSSAGAHYGGQYTSVYGSTALNSALQVPATSAKGAGPSVLEGRSGYGSTLQESSKFTSGDYPAASQKEEISETDLGYRTAAGRILYLLPKSLAAWWTLSIRRLPSSFNRSVNEAIVAWCPRYVVEAAKLL</sequence>
<dbReference type="Proteomes" id="UP000243975">
    <property type="component" value="Unassembled WGS sequence"/>
</dbReference>
<evidence type="ECO:0000256" key="1">
    <source>
        <dbReference type="SAM" id="MobiDB-lite"/>
    </source>
</evidence>
<organism evidence="2 3">
    <name type="scientific">Cynara cardunculus var. scolymus</name>
    <name type="common">Globe artichoke</name>
    <name type="synonym">Cynara scolymus</name>
    <dbReference type="NCBI Taxonomy" id="59895"/>
    <lineage>
        <taxon>Eukaryota</taxon>
        <taxon>Viridiplantae</taxon>
        <taxon>Streptophyta</taxon>
        <taxon>Embryophyta</taxon>
        <taxon>Tracheophyta</taxon>
        <taxon>Spermatophyta</taxon>
        <taxon>Magnoliopsida</taxon>
        <taxon>eudicotyledons</taxon>
        <taxon>Gunneridae</taxon>
        <taxon>Pentapetalae</taxon>
        <taxon>asterids</taxon>
        <taxon>campanulids</taxon>
        <taxon>Asterales</taxon>
        <taxon>Asteraceae</taxon>
        <taxon>Carduoideae</taxon>
        <taxon>Cardueae</taxon>
        <taxon>Carduinae</taxon>
        <taxon>Cynara</taxon>
    </lineage>
</organism>
<dbReference type="STRING" id="59895.A0A124SFK0"/>
<dbReference type="Gramene" id="KVI03481">
    <property type="protein sequence ID" value="KVI03481"/>
    <property type="gene ID" value="Ccrd_018215"/>
</dbReference>
<proteinExistence type="predicted"/>
<accession>A0A124SFK0</accession>